<comment type="caution">
    <text evidence="1">The sequence shown here is derived from an EMBL/GenBank/DDBJ whole genome shotgun (WGS) entry which is preliminary data.</text>
</comment>
<sequence>MNRHQLGFVDRISDFPLQVVNHQIIVQAIRTGQPAAICALTFDISIKVGPCIPTKFSKITLFTVSFFFGLTHLEPSFLS</sequence>
<name>A0A5J4VXL9_9EUKA</name>
<proteinExistence type="predicted"/>
<protein>
    <submittedName>
        <fullName evidence="1">Uncharacterized protein</fullName>
    </submittedName>
</protein>
<accession>A0A5J4VXL9</accession>
<dbReference type="Proteomes" id="UP000324800">
    <property type="component" value="Unassembled WGS sequence"/>
</dbReference>
<gene>
    <name evidence="1" type="ORF">EZS28_017200</name>
</gene>
<evidence type="ECO:0000313" key="1">
    <source>
        <dbReference type="EMBL" id="KAA6387272.1"/>
    </source>
</evidence>
<organism evidence="1 2">
    <name type="scientific">Streblomastix strix</name>
    <dbReference type="NCBI Taxonomy" id="222440"/>
    <lineage>
        <taxon>Eukaryota</taxon>
        <taxon>Metamonada</taxon>
        <taxon>Preaxostyla</taxon>
        <taxon>Oxymonadida</taxon>
        <taxon>Streblomastigidae</taxon>
        <taxon>Streblomastix</taxon>
    </lineage>
</organism>
<dbReference type="AlphaFoldDB" id="A0A5J4VXL9"/>
<evidence type="ECO:0000313" key="2">
    <source>
        <dbReference type="Proteomes" id="UP000324800"/>
    </source>
</evidence>
<reference evidence="1 2" key="1">
    <citation type="submission" date="2019-03" db="EMBL/GenBank/DDBJ databases">
        <title>Single cell metagenomics reveals metabolic interactions within the superorganism composed of flagellate Streblomastix strix and complex community of Bacteroidetes bacteria on its surface.</title>
        <authorList>
            <person name="Treitli S.C."/>
            <person name="Kolisko M."/>
            <person name="Husnik F."/>
            <person name="Keeling P."/>
            <person name="Hampl V."/>
        </authorList>
    </citation>
    <scope>NUCLEOTIDE SEQUENCE [LARGE SCALE GENOMIC DNA]</scope>
    <source>
        <strain evidence="1">ST1C</strain>
    </source>
</reference>
<dbReference type="EMBL" id="SNRW01004445">
    <property type="protein sequence ID" value="KAA6387272.1"/>
    <property type="molecule type" value="Genomic_DNA"/>
</dbReference>